<evidence type="ECO:0000313" key="2">
    <source>
        <dbReference type="Proteomes" id="UP000271087"/>
    </source>
</evidence>
<protein>
    <submittedName>
        <fullName evidence="1">Uncharacterized protein</fullName>
    </submittedName>
</protein>
<dbReference type="OrthoDB" id="10538679at2759"/>
<reference evidence="1 2" key="1">
    <citation type="submission" date="2018-08" db="EMBL/GenBank/DDBJ databases">
        <authorList>
            <person name="Laetsch R D."/>
            <person name="Stevens L."/>
            <person name="Kumar S."/>
            <person name="Blaxter L. M."/>
        </authorList>
    </citation>
    <scope>NUCLEOTIDE SEQUENCE [LARGE SCALE GENOMIC DNA]</scope>
</reference>
<gene>
    <name evidence="1" type="ORF">NOO_LOCUS12950</name>
</gene>
<feature type="non-terminal residue" evidence="1">
    <location>
        <position position="1"/>
    </location>
</feature>
<evidence type="ECO:0000313" key="1">
    <source>
        <dbReference type="EMBL" id="VDN00355.1"/>
    </source>
</evidence>
<organism evidence="1 2">
    <name type="scientific">Onchocerca ochengi</name>
    <name type="common">Filarial nematode worm</name>
    <dbReference type="NCBI Taxonomy" id="42157"/>
    <lineage>
        <taxon>Eukaryota</taxon>
        <taxon>Metazoa</taxon>
        <taxon>Ecdysozoa</taxon>
        <taxon>Nematoda</taxon>
        <taxon>Chromadorea</taxon>
        <taxon>Rhabditida</taxon>
        <taxon>Spirurina</taxon>
        <taxon>Spiruromorpha</taxon>
        <taxon>Filarioidea</taxon>
        <taxon>Onchocercidae</taxon>
        <taxon>Onchocerca</taxon>
    </lineage>
</organism>
<dbReference type="EMBL" id="UYRW01012728">
    <property type="protein sequence ID" value="VDN00355.1"/>
    <property type="molecule type" value="Genomic_DNA"/>
</dbReference>
<dbReference type="Proteomes" id="UP000271087">
    <property type="component" value="Unassembled WGS sequence"/>
</dbReference>
<keyword evidence="2" id="KW-1185">Reference proteome</keyword>
<accession>A0A3P7K914</accession>
<sequence>RAIRTTTAAIIQPTDKESIKDTVVNFVGDKAKTLSDMARKKMMAKNGC</sequence>
<dbReference type="AlphaFoldDB" id="A0A3P7K914"/>
<name>A0A3P7K914_ONCOC</name>
<proteinExistence type="predicted"/>